<evidence type="ECO:0000259" key="5">
    <source>
        <dbReference type="Pfam" id="PF13407"/>
    </source>
</evidence>
<dbReference type="Gene3D" id="3.40.50.2300">
    <property type="match status" value="2"/>
</dbReference>
<evidence type="ECO:0000256" key="1">
    <source>
        <dbReference type="ARBA" id="ARBA00004196"/>
    </source>
</evidence>
<dbReference type="InterPro" id="IPR028082">
    <property type="entry name" value="Peripla_BP_I"/>
</dbReference>
<dbReference type="AlphaFoldDB" id="A0A916ZNC1"/>
<protein>
    <submittedName>
        <fullName evidence="6">Ribose ABC transporter substrate-binding protein</fullName>
    </submittedName>
</protein>
<dbReference type="PANTHER" id="PTHR46847:SF1">
    <property type="entry name" value="D-ALLOSE-BINDING PERIPLASMIC PROTEIN-RELATED"/>
    <property type="match status" value="1"/>
</dbReference>
<dbReference type="RefSeq" id="WP_188908702.1">
    <property type="nucleotide sequence ID" value="NZ_BMIQ01000003.1"/>
</dbReference>
<dbReference type="SUPFAM" id="SSF53822">
    <property type="entry name" value="Periplasmic binding protein-like I"/>
    <property type="match status" value="1"/>
</dbReference>
<dbReference type="Proteomes" id="UP000644699">
    <property type="component" value="Unassembled WGS sequence"/>
</dbReference>
<dbReference type="GO" id="GO:0030313">
    <property type="term" value="C:cell envelope"/>
    <property type="evidence" value="ECO:0007669"/>
    <property type="project" value="UniProtKB-SubCell"/>
</dbReference>
<dbReference type="EMBL" id="BMIQ01000003">
    <property type="protein sequence ID" value="GGE04134.1"/>
    <property type="molecule type" value="Genomic_DNA"/>
</dbReference>
<proteinExistence type="inferred from homology"/>
<comment type="caution">
    <text evidence="6">The sequence shown here is derived from an EMBL/GenBank/DDBJ whole genome shotgun (WGS) entry which is preliminary data.</text>
</comment>
<reference evidence="6" key="1">
    <citation type="journal article" date="2014" name="Int. J. Syst. Evol. Microbiol.">
        <title>Complete genome sequence of Corynebacterium casei LMG S-19264T (=DSM 44701T), isolated from a smear-ripened cheese.</title>
        <authorList>
            <consortium name="US DOE Joint Genome Institute (JGI-PGF)"/>
            <person name="Walter F."/>
            <person name="Albersmeier A."/>
            <person name="Kalinowski J."/>
            <person name="Ruckert C."/>
        </authorList>
    </citation>
    <scope>NUCLEOTIDE SEQUENCE</scope>
    <source>
        <strain evidence="6">CGMCC 1.15367</strain>
    </source>
</reference>
<dbReference type="InterPro" id="IPR025997">
    <property type="entry name" value="SBP_2_dom"/>
</dbReference>
<evidence type="ECO:0000256" key="4">
    <source>
        <dbReference type="SAM" id="SignalP"/>
    </source>
</evidence>
<feature type="chain" id="PRO_5037874899" evidence="4">
    <location>
        <begin position="25"/>
        <end position="322"/>
    </location>
</feature>
<name>A0A916ZNC1_9HYPH</name>
<comment type="similarity">
    <text evidence="2">Belongs to the bacterial solute-binding protein 2 family.</text>
</comment>
<evidence type="ECO:0000313" key="7">
    <source>
        <dbReference type="Proteomes" id="UP000644699"/>
    </source>
</evidence>
<feature type="domain" description="Periplasmic binding protein" evidence="5">
    <location>
        <begin position="30"/>
        <end position="284"/>
    </location>
</feature>
<organism evidence="6 7">
    <name type="scientific">Aureimonas endophytica</name>
    <dbReference type="NCBI Taxonomy" id="2027858"/>
    <lineage>
        <taxon>Bacteria</taxon>
        <taxon>Pseudomonadati</taxon>
        <taxon>Pseudomonadota</taxon>
        <taxon>Alphaproteobacteria</taxon>
        <taxon>Hyphomicrobiales</taxon>
        <taxon>Aurantimonadaceae</taxon>
        <taxon>Aureimonas</taxon>
    </lineage>
</organism>
<accession>A0A916ZNC1</accession>
<dbReference type="GO" id="GO:0030246">
    <property type="term" value="F:carbohydrate binding"/>
    <property type="evidence" value="ECO:0007669"/>
    <property type="project" value="UniProtKB-ARBA"/>
</dbReference>
<evidence type="ECO:0000256" key="2">
    <source>
        <dbReference type="ARBA" id="ARBA00007639"/>
    </source>
</evidence>
<keyword evidence="3 4" id="KW-0732">Signal</keyword>
<dbReference type="CDD" id="cd20007">
    <property type="entry name" value="PBP1_ABC_sugar_binding-like"/>
    <property type="match status" value="1"/>
</dbReference>
<comment type="subcellular location">
    <subcellularLocation>
        <location evidence="1">Cell envelope</location>
    </subcellularLocation>
</comment>
<feature type="signal peptide" evidence="4">
    <location>
        <begin position="1"/>
        <end position="24"/>
    </location>
</feature>
<keyword evidence="7" id="KW-1185">Reference proteome</keyword>
<sequence>MPASPRITAVALLFLALSAGSALARDKVEIAFLPGQVGIPFYSTMQCGAQKAAAEFDVTMSWAGPADWDVALQQPFIDAAVQLKPQGIVLAPTDGGALITQVQELEAKGTPVITVDAPLNEPVETQNIQSNHRLGGEAAAGAMAEVAGDEGSFLAIGMRPGLPDIDARVEGFVETFKRAHPKAKLLPIAYPETSSTKAAQQVAAAIQSTPDLKGVYVTHSAAATGAAAAILEAGKRGDIKLVSFDADPQQVNDLRDGVYDALIVQQPYQMGYDAIRTLAGLIRKEIPRASVEHDHFLPFVVVTQRNMDDPAVARSFYTTTCN</sequence>
<gene>
    <name evidence="6" type="ORF">GCM10011390_23890</name>
</gene>
<reference evidence="6" key="2">
    <citation type="submission" date="2020-09" db="EMBL/GenBank/DDBJ databases">
        <authorList>
            <person name="Sun Q."/>
            <person name="Zhou Y."/>
        </authorList>
    </citation>
    <scope>NUCLEOTIDE SEQUENCE</scope>
    <source>
        <strain evidence="6">CGMCC 1.15367</strain>
    </source>
</reference>
<dbReference type="PANTHER" id="PTHR46847">
    <property type="entry name" value="D-ALLOSE-BINDING PERIPLASMIC PROTEIN-RELATED"/>
    <property type="match status" value="1"/>
</dbReference>
<evidence type="ECO:0000313" key="6">
    <source>
        <dbReference type="EMBL" id="GGE04134.1"/>
    </source>
</evidence>
<evidence type="ECO:0000256" key="3">
    <source>
        <dbReference type="ARBA" id="ARBA00022729"/>
    </source>
</evidence>
<dbReference type="Pfam" id="PF13407">
    <property type="entry name" value="Peripla_BP_4"/>
    <property type="match status" value="1"/>
</dbReference>